<evidence type="ECO:0000313" key="2">
    <source>
        <dbReference type="Proteomes" id="UP001239626"/>
    </source>
</evidence>
<comment type="caution">
    <text evidence="1">The sequence shown here is derived from an EMBL/GenBank/DDBJ whole genome shotgun (WGS) entry which is preliminary data.</text>
</comment>
<keyword evidence="2" id="KW-1185">Reference proteome</keyword>
<dbReference type="EMBL" id="JAUSVB010000001">
    <property type="protein sequence ID" value="MDQ0372672.1"/>
    <property type="molecule type" value="Genomic_DNA"/>
</dbReference>
<gene>
    <name evidence="1" type="ORF">J2X26_000969</name>
</gene>
<proteinExistence type="predicted"/>
<dbReference type="PANTHER" id="PTHR20854">
    <property type="entry name" value="INOSITOL MONOPHOSPHATASE"/>
    <property type="match status" value="1"/>
</dbReference>
<accession>A0ABU0EBM8</accession>
<dbReference type="EC" id="3.1.3.25" evidence="1"/>
<keyword evidence="1" id="KW-0378">Hydrolase</keyword>
<evidence type="ECO:0000313" key="1">
    <source>
        <dbReference type="EMBL" id="MDQ0372672.1"/>
    </source>
</evidence>
<dbReference type="Gene3D" id="3.30.540.10">
    <property type="entry name" value="Fructose-1,6-Bisphosphatase, subunit A, domain 1"/>
    <property type="match status" value="1"/>
</dbReference>
<dbReference type="CDD" id="cd01637">
    <property type="entry name" value="IMPase_like"/>
    <property type="match status" value="1"/>
</dbReference>
<dbReference type="Pfam" id="PF00459">
    <property type="entry name" value="Inositol_P"/>
    <property type="match status" value="1"/>
</dbReference>
<dbReference type="GO" id="GO:0052834">
    <property type="term" value="F:inositol monophosphate phosphatase activity"/>
    <property type="evidence" value="ECO:0007669"/>
    <property type="project" value="UniProtKB-EC"/>
</dbReference>
<dbReference type="InterPro" id="IPR000760">
    <property type="entry name" value="Inositol_monophosphatase-like"/>
</dbReference>
<dbReference type="PRINTS" id="PR00377">
    <property type="entry name" value="IMPHPHTASES"/>
</dbReference>
<name>A0ABU0EBM8_9CELL</name>
<organism evidence="1 2">
    <name type="scientific">Cellulomonas humilata</name>
    <dbReference type="NCBI Taxonomy" id="144055"/>
    <lineage>
        <taxon>Bacteria</taxon>
        <taxon>Bacillati</taxon>
        <taxon>Actinomycetota</taxon>
        <taxon>Actinomycetes</taxon>
        <taxon>Micrococcales</taxon>
        <taxon>Cellulomonadaceae</taxon>
        <taxon>Cellulomonas</taxon>
    </lineage>
</organism>
<reference evidence="1 2" key="1">
    <citation type="submission" date="2023-07" db="EMBL/GenBank/DDBJ databases">
        <title>Sorghum-associated microbial communities from plants grown in Nebraska, USA.</title>
        <authorList>
            <person name="Schachtman D."/>
        </authorList>
    </citation>
    <scope>NUCLEOTIDE SEQUENCE [LARGE SCALE GENOMIC DNA]</scope>
    <source>
        <strain evidence="1 2">BE332</strain>
    </source>
</reference>
<dbReference type="RefSeq" id="WP_307490283.1">
    <property type="nucleotide sequence ID" value="NZ_JAUSVB010000001.1"/>
</dbReference>
<sequence>MNSLGDAEVAWAAAEAGAKVVRAAYGRPVTRHAKSGLDFATDADLDAERAILAVIAAARPGDAVLGEETGETGGPGTRRWLVDPLCGTVNFAAQTPLLAVNVALVDETGALACAVADPIARELFWSDGTGASLRHDGVDAPLCPSAGSRLVDVNCDGPLDRPFVGPQLLGDPAFRADFGPRVLSTTLALAWVAAGRRAAYVSDGAFVDNVHFAAGIGLCQAAGCVVTNLTGGAVGTGRGLIAAADEPTHRRLLDLVRPHLSS</sequence>
<protein>
    <submittedName>
        <fullName evidence="1">Myo-inositol-1(Or 4)-monophosphatase</fullName>
        <ecNumber evidence="1">3.1.3.25</ecNumber>
    </submittedName>
</protein>
<dbReference type="Gene3D" id="3.40.190.80">
    <property type="match status" value="1"/>
</dbReference>
<dbReference type="PANTHER" id="PTHR20854:SF4">
    <property type="entry name" value="INOSITOL-1-MONOPHOSPHATASE-RELATED"/>
    <property type="match status" value="1"/>
</dbReference>
<dbReference type="SUPFAM" id="SSF56655">
    <property type="entry name" value="Carbohydrate phosphatase"/>
    <property type="match status" value="1"/>
</dbReference>
<dbReference type="Proteomes" id="UP001239626">
    <property type="component" value="Unassembled WGS sequence"/>
</dbReference>